<keyword evidence="3" id="KW-1185">Reference proteome</keyword>
<protein>
    <recommendedName>
        <fullName evidence="4">Sister chromatid cohesion protein Dcc1</fullName>
    </recommendedName>
</protein>
<gene>
    <name evidence="2" type="ORF">CLCR_11205</name>
</gene>
<comment type="caution">
    <text evidence="2">The sequence shown here is derived from an EMBL/GenBank/DDBJ whole genome shotgun (WGS) entry which is preliminary data.</text>
</comment>
<evidence type="ECO:0000313" key="3">
    <source>
        <dbReference type="Proteomes" id="UP000094526"/>
    </source>
</evidence>
<accession>A0A1C1C8J4</accession>
<feature type="region of interest" description="Disordered" evidence="1">
    <location>
        <begin position="497"/>
        <end position="533"/>
    </location>
</feature>
<organism evidence="2 3">
    <name type="scientific">Cladophialophora carrionii</name>
    <dbReference type="NCBI Taxonomy" id="86049"/>
    <lineage>
        <taxon>Eukaryota</taxon>
        <taxon>Fungi</taxon>
        <taxon>Dikarya</taxon>
        <taxon>Ascomycota</taxon>
        <taxon>Pezizomycotina</taxon>
        <taxon>Eurotiomycetes</taxon>
        <taxon>Chaetothyriomycetidae</taxon>
        <taxon>Chaetothyriales</taxon>
        <taxon>Herpotrichiellaceae</taxon>
        <taxon>Cladophialophora</taxon>
    </lineage>
</organism>
<name>A0A1C1C8J4_9EURO</name>
<evidence type="ECO:0000313" key="2">
    <source>
        <dbReference type="EMBL" id="OCT44772.1"/>
    </source>
</evidence>
<dbReference type="OrthoDB" id="5199543at2759"/>
<dbReference type="GO" id="GO:0031390">
    <property type="term" value="C:Ctf18 RFC-like complex"/>
    <property type="evidence" value="ECO:0007669"/>
    <property type="project" value="InterPro"/>
</dbReference>
<dbReference type="GO" id="GO:0007064">
    <property type="term" value="P:mitotic sister chromatid cohesion"/>
    <property type="evidence" value="ECO:0007669"/>
    <property type="project" value="InterPro"/>
</dbReference>
<feature type="region of interest" description="Disordered" evidence="1">
    <location>
        <begin position="123"/>
        <end position="153"/>
    </location>
</feature>
<dbReference type="STRING" id="86049.A0A1C1C8J4"/>
<dbReference type="Proteomes" id="UP000094526">
    <property type="component" value="Unassembled WGS sequence"/>
</dbReference>
<dbReference type="AlphaFoldDB" id="A0A1C1C8J4"/>
<dbReference type="EMBL" id="LGRB01000020">
    <property type="protein sequence ID" value="OCT44772.1"/>
    <property type="molecule type" value="Genomic_DNA"/>
</dbReference>
<dbReference type="VEuPathDB" id="FungiDB:CLCR_11205"/>
<evidence type="ECO:0000256" key="1">
    <source>
        <dbReference type="SAM" id="MobiDB-lite"/>
    </source>
</evidence>
<proteinExistence type="predicted"/>
<dbReference type="InterPro" id="IPR019128">
    <property type="entry name" value="Dcc1"/>
</dbReference>
<reference evidence="3" key="1">
    <citation type="submission" date="2015-07" db="EMBL/GenBank/DDBJ databases">
        <authorList>
            <person name="Teixeira M.M."/>
            <person name="Souza R.C."/>
            <person name="Almeida L.G."/>
            <person name="Vicente V.A."/>
            <person name="de Hoog S."/>
            <person name="Bocca A.L."/>
            <person name="de Almeida S.R."/>
            <person name="Vasconcelos A.T."/>
            <person name="Felipe M.S."/>
        </authorList>
    </citation>
    <scope>NUCLEOTIDE SEQUENCE [LARGE SCALE GENOMIC DNA]</scope>
    <source>
        <strain evidence="3">KSF</strain>
    </source>
</reference>
<dbReference type="Pfam" id="PF09724">
    <property type="entry name" value="Dcc1"/>
    <property type="match status" value="1"/>
</dbReference>
<feature type="region of interest" description="Disordered" evidence="1">
    <location>
        <begin position="395"/>
        <end position="420"/>
    </location>
</feature>
<feature type="region of interest" description="Disordered" evidence="1">
    <location>
        <begin position="60"/>
        <end position="83"/>
    </location>
</feature>
<evidence type="ECO:0008006" key="4">
    <source>
        <dbReference type="Google" id="ProtNLM"/>
    </source>
</evidence>
<feature type="compositionally biased region" description="Low complexity" evidence="1">
    <location>
        <begin position="60"/>
        <end position="70"/>
    </location>
</feature>
<feature type="compositionally biased region" description="Basic and acidic residues" evidence="1">
    <location>
        <begin position="128"/>
        <end position="137"/>
    </location>
</feature>
<sequence length="533" mass="58170">MASSQSSHFPPVPFSLTVPQQSFRLLELSPELVDIIEAQRDAASKRRRLWFKASTRASTSASTSASASTSTRRESSQSVDGRAGEADKEGFLYLCSDEKLWAVKQVSTSNSVHITQWISAEEMQSQRQADRDGHGDGNGDTFMTEADEHANGDGEATDFSDADRMAIASNGGITAIAQVKNILELIEVKPSAGDVDGLLREMVPFYGDAENEDDQLIVGSVSIGASGARLSSGNRSSLSPHYVFENIPAPTKTIFEAMNRLFVFGISVSSEPAVQVADYGQQHQERSVSLFIPTTSLLLKCWRVFMQQCAISEVHLDGRAGVDCTALHGLLAEIVDASGSESNPEADLQTNVIVAILRHLSLDAGDYARYARADNLSIPRFHLRPDSDLDRLLEELPGKDDGANDVTTATTRGHSSRLRLDPGKTRDLVGHWLLRSLRGDTQPISLAQFLPQWTDLLPESWTRECDARALVSGSPEWEIGEATHGEEVLRRCFSSGRDDASNGVQAARAESQARKKGKWHEKFGAQRTAALKK</sequence>
<dbReference type="VEuPathDB" id="FungiDB:G647_07448"/>